<dbReference type="InterPro" id="IPR017926">
    <property type="entry name" value="GATASE"/>
</dbReference>
<reference evidence="3" key="2">
    <citation type="submission" date="2023-01" db="EMBL/GenBank/DDBJ databases">
        <title>Draft genome sequence of Litoribrevibacter albus strain NBRC 110071.</title>
        <authorList>
            <person name="Sun Q."/>
            <person name="Mori K."/>
        </authorList>
    </citation>
    <scope>NUCLEOTIDE SEQUENCE</scope>
    <source>
        <strain evidence="3">NBRC 110071</strain>
    </source>
</reference>
<dbReference type="PROSITE" id="PS51273">
    <property type="entry name" value="GATASE_TYPE_1"/>
    <property type="match status" value="1"/>
</dbReference>
<dbReference type="NCBIfam" id="TIGR00566">
    <property type="entry name" value="trpG_papA"/>
    <property type="match status" value="1"/>
</dbReference>
<accession>A0AA37W859</accession>
<evidence type="ECO:0000313" key="3">
    <source>
        <dbReference type="EMBL" id="GLQ33400.1"/>
    </source>
</evidence>
<dbReference type="FunFam" id="3.40.50.880:FF:000003">
    <property type="entry name" value="Anthranilate synthase component II"/>
    <property type="match status" value="1"/>
</dbReference>
<comment type="caution">
    <text evidence="3">The sequence shown here is derived from an EMBL/GenBank/DDBJ whole genome shotgun (WGS) entry which is preliminary data.</text>
</comment>
<dbReference type="EMBL" id="BSNM01000026">
    <property type="protein sequence ID" value="GLQ33400.1"/>
    <property type="molecule type" value="Genomic_DNA"/>
</dbReference>
<dbReference type="PRINTS" id="PR00099">
    <property type="entry name" value="CPSGATASE"/>
</dbReference>
<dbReference type="Proteomes" id="UP001161389">
    <property type="component" value="Unassembled WGS sequence"/>
</dbReference>
<reference evidence="3" key="1">
    <citation type="journal article" date="2014" name="Int. J. Syst. Evol. Microbiol.">
        <title>Complete genome sequence of Corynebacterium casei LMG S-19264T (=DSM 44701T), isolated from a smear-ripened cheese.</title>
        <authorList>
            <consortium name="US DOE Joint Genome Institute (JGI-PGF)"/>
            <person name="Walter F."/>
            <person name="Albersmeier A."/>
            <person name="Kalinowski J."/>
            <person name="Ruckert C."/>
        </authorList>
    </citation>
    <scope>NUCLEOTIDE SEQUENCE</scope>
    <source>
        <strain evidence="3">NBRC 110071</strain>
    </source>
</reference>
<evidence type="ECO:0000313" key="4">
    <source>
        <dbReference type="Proteomes" id="UP001161389"/>
    </source>
</evidence>
<dbReference type="PANTHER" id="PTHR43418">
    <property type="entry name" value="MULTIFUNCTIONAL TRYPTOPHAN BIOSYNTHESIS PROTEIN-RELATED"/>
    <property type="match status" value="1"/>
</dbReference>
<organism evidence="3 4">
    <name type="scientific">Litoribrevibacter albus</name>
    <dbReference type="NCBI Taxonomy" id="1473156"/>
    <lineage>
        <taxon>Bacteria</taxon>
        <taxon>Pseudomonadati</taxon>
        <taxon>Pseudomonadota</taxon>
        <taxon>Gammaproteobacteria</taxon>
        <taxon>Oceanospirillales</taxon>
        <taxon>Oceanospirillaceae</taxon>
        <taxon>Litoribrevibacter</taxon>
    </lineage>
</organism>
<dbReference type="PRINTS" id="PR00097">
    <property type="entry name" value="ANTSNTHASEII"/>
</dbReference>
<dbReference type="GO" id="GO:0005829">
    <property type="term" value="C:cytosol"/>
    <property type="evidence" value="ECO:0007669"/>
    <property type="project" value="TreeGrafter"/>
</dbReference>
<dbReference type="InterPro" id="IPR006221">
    <property type="entry name" value="TrpG/PapA_dom"/>
</dbReference>
<dbReference type="GO" id="GO:0000162">
    <property type="term" value="P:L-tryptophan biosynthetic process"/>
    <property type="evidence" value="ECO:0007669"/>
    <property type="project" value="TreeGrafter"/>
</dbReference>
<protein>
    <submittedName>
        <fullName evidence="3">Glutamine amidotransferase</fullName>
    </submittedName>
</protein>
<dbReference type="SUPFAM" id="SSF52317">
    <property type="entry name" value="Class I glutamine amidotransferase-like"/>
    <property type="match status" value="1"/>
</dbReference>
<evidence type="ECO:0000256" key="1">
    <source>
        <dbReference type="ARBA" id="ARBA00022962"/>
    </source>
</evidence>
<dbReference type="CDD" id="cd01743">
    <property type="entry name" value="GATase1_Anthranilate_Synthase"/>
    <property type="match status" value="1"/>
</dbReference>
<dbReference type="RefSeq" id="WP_284383819.1">
    <property type="nucleotide sequence ID" value="NZ_BSNM01000026.1"/>
</dbReference>
<dbReference type="Gene3D" id="3.40.50.880">
    <property type="match status" value="1"/>
</dbReference>
<dbReference type="AlphaFoldDB" id="A0AA37W859"/>
<dbReference type="PRINTS" id="PR00096">
    <property type="entry name" value="GATASE"/>
</dbReference>
<name>A0AA37W859_9GAMM</name>
<dbReference type="InterPro" id="IPR029062">
    <property type="entry name" value="Class_I_gatase-like"/>
</dbReference>
<keyword evidence="4" id="KW-1185">Reference proteome</keyword>
<dbReference type="GO" id="GO:0004049">
    <property type="term" value="F:anthranilate synthase activity"/>
    <property type="evidence" value="ECO:0007669"/>
    <property type="project" value="TreeGrafter"/>
</dbReference>
<feature type="domain" description="Glutamine amidotransferase" evidence="2">
    <location>
        <begin position="3"/>
        <end position="191"/>
    </location>
</feature>
<dbReference type="InterPro" id="IPR050472">
    <property type="entry name" value="Anth_synth/Amidotransfase"/>
</dbReference>
<proteinExistence type="predicted"/>
<keyword evidence="1 3" id="KW-0315">Glutamine amidotransferase</keyword>
<dbReference type="PANTHER" id="PTHR43418:SF4">
    <property type="entry name" value="MULTIFUNCTIONAL TRYPTOPHAN BIOSYNTHESIS PROTEIN"/>
    <property type="match status" value="1"/>
</dbReference>
<sequence length="195" mass="21744">MLVMIDNYDSFTYNVVQYLGELGADVRVFRNDEITIEEIEAMKPDHLVISPGPCTPNEAGISVEAIKHFAGKLPILGICLGHQSIGQAFGGDIIRAGEVMHGKTSPIRHLDSGVFEGLEQDFNATRYHSLVIDKHTIPDCLEITAWTENPDGSMDEIMGVRHKTLSIEGVQFHPESILTQHGHDMLRNFLKRTKH</sequence>
<dbReference type="Pfam" id="PF00117">
    <property type="entry name" value="GATase"/>
    <property type="match status" value="1"/>
</dbReference>
<gene>
    <name evidence="3" type="ORF">GCM10007876_38800</name>
</gene>
<evidence type="ECO:0000259" key="2">
    <source>
        <dbReference type="Pfam" id="PF00117"/>
    </source>
</evidence>